<feature type="region of interest" description="Disordered" evidence="5">
    <location>
        <begin position="133"/>
        <end position="170"/>
    </location>
</feature>
<dbReference type="Gene3D" id="1.10.10.60">
    <property type="entry name" value="Homeodomain-like"/>
    <property type="match status" value="1"/>
</dbReference>
<organism evidence="7 8">
    <name type="scientific">Coemansia spiralis</name>
    <dbReference type="NCBI Taxonomy" id="417178"/>
    <lineage>
        <taxon>Eukaryota</taxon>
        <taxon>Fungi</taxon>
        <taxon>Fungi incertae sedis</taxon>
        <taxon>Zoopagomycota</taxon>
        <taxon>Kickxellomycotina</taxon>
        <taxon>Kickxellomycetes</taxon>
        <taxon>Kickxellales</taxon>
        <taxon>Kickxellaceae</taxon>
        <taxon>Coemansia</taxon>
    </lineage>
</organism>
<dbReference type="EMBL" id="JANBTX010000239">
    <property type="protein sequence ID" value="KAJ2684050.1"/>
    <property type="molecule type" value="Genomic_DNA"/>
</dbReference>
<gene>
    <name evidence="7" type="ORF">IWW39_005149</name>
</gene>
<keyword evidence="2 4" id="KW-0371">Homeobox</keyword>
<dbReference type="OrthoDB" id="10056939at2759"/>
<protein>
    <recommendedName>
        <fullName evidence="6">Homeobox domain-containing protein</fullName>
    </recommendedName>
</protein>
<keyword evidence="3 4" id="KW-0539">Nucleus</keyword>
<accession>A0A9W8L212</accession>
<evidence type="ECO:0000256" key="2">
    <source>
        <dbReference type="ARBA" id="ARBA00023155"/>
    </source>
</evidence>
<evidence type="ECO:0000256" key="3">
    <source>
        <dbReference type="ARBA" id="ARBA00023242"/>
    </source>
</evidence>
<dbReference type="AlphaFoldDB" id="A0A9W8L212"/>
<reference evidence="7" key="1">
    <citation type="submission" date="2022-07" db="EMBL/GenBank/DDBJ databases">
        <title>Phylogenomic reconstructions and comparative analyses of Kickxellomycotina fungi.</title>
        <authorList>
            <person name="Reynolds N.K."/>
            <person name="Stajich J.E."/>
            <person name="Barry K."/>
            <person name="Grigoriev I.V."/>
            <person name="Crous P."/>
            <person name="Smith M.E."/>
        </authorList>
    </citation>
    <scope>NUCLEOTIDE SEQUENCE</scope>
    <source>
        <strain evidence="7">CBS 109367</strain>
    </source>
</reference>
<keyword evidence="8" id="KW-1185">Reference proteome</keyword>
<comment type="caution">
    <text evidence="7">The sequence shown here is derived from an EMBL/GenBank/DDBJ whole genome shotgun (WGS) entry which is preliminary data.</text>
</comment>
<evidence type="ECO:0000313" key="7">
    <source>
        <dbReference type="EMBL" id="KAJ2684050.1"/>
    </source>
</evidence>
<dbReference type="Proteomes" id="UP001151516">
    <property type="component" value="Unassembled WGS sequence"/>
</dbReference>
<evidence type="ECO:0000259" key="6">
    <source>
        <dbReference type="PROSITE" id="PS50071"/>
    </source>
</evidence>
<evidence type="ECO:0000256" key="4">
    <source>
        <dbReference type="PROSITE-ProRule" id="PRU00108"/>
    </source>
</evidence>
<comment type="subcellular location">
    <subcellularLocation>
        <location evidence="4">Nucleus</location>
    </subcellularLocation>
</comment>
<evidence type="ECO:0000256" key="5">
    <source>
        <dbReference type="SAM" id="MobiDB-lite"/>
    </source>
</evidence>
<feature type="domain" description="Homeobox" evidence="6">
    <location>
        <begin position="182"/>
        <end position="225"/>
    </location>
</feature>
<evidence type="ECO:0000313" key="8">
    <source>
        <dbReference type="Proteomes" id="UP001151516"/>
    </source>
</evidence>
<dbReference type="CDD" id="cd00086">
    <property type="entry name" value="homeodomain"/>
    <property type="match status" value="1"/>
</dbReference>
<dbReference type="InterPro" id="IPR008422">
    <property type="entry name" value="KN_HD"/>
</dbReference>
<dbReference type="GO" id="GO:0003677">
    <property type="term" value="F:DNA binding"/>
    <property type="evidence" value="ECO:0007669"/>
    <property type="project" value="UniProtKB-UniRule"/>
</dbReference>
<proteinExistence type="predicted"/>
<evidence type="ECO:0000256" key="1">
    <source>
        <dbReference type="ARBA" id="ARBA00023125"/>
    </source>
</evidence>
<dbReference type="Pfam" id="PF05920">
    <property type="entry name" value="Homeobox_KN"/>
    <property type="match status" value="1"/>
</dbReference>
<sequence>MMATQIFPTPDPLKLAGLASPPIQNAQLAHELTSPTINAESACLVCGATLLAGCDRLTHEINTLIYSITADCTNTPAQVDNGASHDEPQVLRASSSSSLPDYSDMLPLQAPSVFSELAQSAAATPSIAQANAVVADGIRPRNRRRTQSSASSTSPRRRPPAHFAHSNQLSFPPPVQDALLQILRSIRNHPYPNARLIEFIQLQYGLTKKQIQNWFALRRYRYMTRVYSDGVHQWHFRDEDL</sequence>
<dbReference type="SUPFAM" id="SSF46689">
    <property type="entry name" value="Homeodomain-like"/>
    <property type="match status" value="1"/>
</dbReference>
<feature type="region of interest" description="Disordered" evidence="5">
    <location>
        <begin position="79"/>
        <end position="98"/>
    </location>
</feature>
<dbReference type="PROSITE" id="PS50071">
    <property type="entry name" value="HOMEOBOX_2"/>
    <property type="match status" value="1"/>
</dbReference>
<feature type="DNA-binding region" description="Homeobox" evidence="4">
    <location>
        <begin position="184"/>
        <end position="226"/>
    </location>
</feature>
<dbReference type="InterPro" id="IPR009057">
    <property type="entry name" value="Homeodomain-like_sf"/>
</dbReference>
<keyword evidence="1 4" id="KW-0238">DNA-binding</keyword>
<dbReference type="GO" id="GO:0006355">
    <property type="term" value="P:regulation of DNA-templated transcription"/>
    <property type="evidence" value="ECO:0007669"/>
    <property type="project" value="InterPro"/>
</dbReference>
<dbReference type="InterPro" id="IPR001356">
    <property type="entry name" value="HD"/>
</dbReference>
<dbReference type="GO" id="GO:0005634">
    <property type="term" value="C:nucleus"/>
    <property type="evidence" value="ECO:0007669"/>
    <property type="project" value="UniProtKB-SubCell"/>
</dbReference>
<name>A0A9W8L212_9FUNG</name>